<evidence type="ECO:0000259" key="8">
    <source>
        <dbReference type="PROSITE" id="PS50405"/>
    </source>
</evidence>
<dbReference type="SFLD" id="SFLDG00358">
    <property type="entry name" value="Main_(cytGST)"/>
    <property type="match status" value="1"/>
</dbReference>
<evidence type="ECO:0000256" key="6">
    <source>
        <dbReference type="SAM" id="MobiDB-lite"/>
    </source>
</evidence>
<dbReference type="PROSITE" id="PS50404">
    <property type="entry name" value="GST_NTER"/>
    <property type="match status" value="1"/>
</dbReference>
<reference evidence="9 10" key="1">
    <citation type="journal article" date="2017" name="Nat. Commun.">
        <title>Genome assembly with in vitro proximity ligation data and whole-genome triplication in lettuce.</title>
        <authorList>
            <person name="Reyes-Chin-Wo S."/>
            <person name="Wang Z."/>
            <person name="Yang X."/>
            <person name="Kozik A."/>
            <person name="Arikit S."/>
            <person name="Song C."/>
            <person name="Xia L."/>
            <person name="Froenicke L."/>
            <person name="Lavelle D.O."/>
            <person name="Truco M.J."/>
            <person name="Xia R."/>
            <person name="Zhu S."/>
            <person name="Xu C."/>
            <person name="Xu H."/>
            <person name="Xu X."/>
            <person name="Cox K."/>
            <person name="Korf I."/>
            <person name="Meyers B.C."/>
            <person name="Michelmore R.W."/>
        </authorList>
    </citation>
    <scope>NUCLEOTIDE SEQUENCE [LARGE SCALE GENOMIC DNA]</scope>
    <source>
        <strain evidence="10">cv. Salinas</strain>
        <tissue evidence="9">Seedlings</tissue>
    </source>
</reference>
<dbReference type="InterPro" id="IPR036249">
    <property type="entry name" value="Thioredoxin-like_sf"/>
</dbReference>
<feature type="region of interest" description="Disordered" evidence="6">
    <location>
        <begin position="196"/>
        <end position="228"/>
    </location>
</feature>
<comment type="caution">
    <text evidence="9">The sequence shown here is derived from an EMBL/GenBank/DDBJ whole genome shotgun (WGS) entry which is preliminary data.</text>
</comment>
<evidence type="ECO:0000259" key="7">
    <source>
        <dbReference type="PROSITE" id="PS50404"/>
    </source>
</evidence>
<dbReference type="InterPro" id="IPR004045">
    <property type="entry name" value="Glutathione_S-Trfase_N"/>
</dbReference>
<dbReference type="GO" id="GO:0009407">
    <property type="term" value="P:toxin catabolic process"/>
    <property type="evidence" value="ECO:0007669"/>
    <property type="project" value="UniProtKB-ARBA"/>
</dbReference>
<accession>A0A9R1XJG0</accession>
<proteinExistence type="inferred from homology"/>
<feature type="region of interest" description="Disordered" evidence="6">
    <location>
        <begin position="1"/>
        <end position="27"/>
    </location>
</feature>
<gene>
    <name evidence="9" type="ORF">LSAT_V11C300134740</name>
</gene>
<comment type="similarity">
    <text evidence="1">Belongs to the GST superfamily. Phi family.</text>
</comment>
<dbReference type="FunFam" id="1.20.1050.10:FF:000004">
    <property type="entry name" value="Glutathione S-transferase F2"/>
    <property type="match status" value="1"/>
</dbReference>
<comment type="catalytic activity">
    <reaction evidence="4">
        <text>RX + glutathione = an S-substituted glutathione + a halide anion + H(+)</text>
        <dbReference type="Rhea" id="RHEA:16437"/>
        <dbReference type="ChEBI" id="CHEBI:15378"/>
        <dbReference type="ChEBI" id="CHEBI:16042"/>
        <dbReference type="ChEBI" id="CHEBI:17792"/>
        <dbReference type="ChEBI" id="CHEBI:57925"/>
        <dbReference type="ChEBI" id="CHEBI:90779"/>
        <dbReference type="EC" id="2.5.1.18"/>
    </reaction>
</comment>
<dbReference type="AlphaFoldDB" id="A0A9R1XJG0"/>
<feature type="compositionally biased region" description="Polar residues" evidence="6">
    <location>
        <begin position="11"/>
        <end position="21"/>
    </location>
</feature>
<dbReference type="InterPro" id="IPR036282">
    <property type="entry name" value="Glutathione-S-Trfase_C_sf"/>
</dbReference>
<dbReference type="FunFam" id="3.40.30.10:FF:000016">
    <property type="entry name" value="Glutathione S-transferase F2"/>
    <property type="match status" value="1"/>
</dbReference>
<dbReference type="SUPFAM" id="SSF47616">
    <property type="entry name" value="GST C-terminal domain-like"/>
    <property type="match status" value="1"/>
</dbReference>
<dbReference type="SFLD" id="SFLDS00019">
    <property type="entry name" value="Glutathione_Transferase_(cytos"/>
    <property type="match status" value="1"/>
</dbReference>
<dbReference type="InterPro" id="IPR040079">
    <property type="entry name" value="Glutathione_S-Trfase"/>
</dbReference>
<evidence type="ECO:0000256" key="5">
    <source>
        <dbReference type="ARBA" id="ARBA00081070"/>
    </source>
</evidence>
<dbReference type="Pfam" id="PF00043">
    <property type="entry name" value="GST_C"/>
    <property type="match status" value="1"/>
</dbReference>
<feature type="compositionally biased region" description="Low complexity" evidence="6">
    <location>
        <begin position="207"/>
        <end position="224"/>
    </location>
</feature>
<evidence type="ECO:0000256" key="3">
    <source>
        <dbReference type="ARBA" id="ARBA00022679"/>
    </source>
</evidence>
<dbReference type="GO" id="GO:0004364">
    <property type="term" value="F:glutathione transferase activity"/>
    <property type="evidence" value="ECO:0000318"/>
    <property type="project" value="GO_Central"/>
</dbReference>
<organism evidence="9 10">
    <name type="scientific">Lactuca sativa</name>
    <name type="common">Garden lettuce</name>
    <dbReference type="NCBI Taxonomy" id="4236"/>
    <lineage>
        <taxon>Eukaryota</taxon>
        <taxon>Viridiplantae</taxon>
        <taxon>Streptophyta</taxon>
        <taxon>Embryophyta</taxon>
        <taxon>Tracheophyta</taxon>
        <taxon>Spermatophyta</taxon>
        <taxon>Magnoliopsida</taxon>
        <taxon>eudicotyledons</taxon>
        <taxon>Gunneridae</taxon>
        <taxon>Pentapetalae</taxon>
        <taxon>asterids</taxon>
        <taxon>campanulids</taxon>
        <taxon>Asterales</taxon>
        <taxon>Asteraceae</taxon>
        <taxon>Cichorioideae</taxon>
        <taxon>Cichorieae</taxon>
        <taxon>Lactucinae</taxon>
        <taxon>Lactuca</taxon>
    </lineage>
</organism>
<evidence type="ECO:0000313" key="10">
    <source>
        <dbReference type="Proteomes" id="UP000235145"/>
    </source>
</evidence>
<dbReference type="PANTHER" id="PTHR43900:SF54">
    <property type="entry name" value="GLUTATHIONE S-TRANSFERASE F12"/>
    <property type="match status" value="1"/>
</dbReference>
<dbReference type="InterPro" id="IPR010987">
    <property type="entry name" value="Glutathione-S-Trfase_C-like"/>
</dbReference>
<feature type="domain" description="GST C-terminal" evidence="8">
    <location>
        <begin position="407"/>
        <end position="531"/>
    </location>
</feature>
<keyword evidence="3" id="KW-0808">Transferase</keyword>
<dbReference type="GO" id="GO:0043295">
    <property type="term" value="F:glutathione binding"/>
    <property type="evidence" value="ECO:0000318"/>
    <property type="project" value="GO_Central"/>
</dbReference>
<protein>
    <recommendedName>
        <fullName evidence="2">glutathione transferase</fullName>
        <ecNumber evidence="2">2.5.1.18</ecNumber>
    </recommendedName>
    <alternativeName>
        <fullName evidence="5">GST class-phi</fullName>
    </alternativeName>
</protein>
<feature type="compositionally biased region" description="Low complexity" evidence="6">
    <location>
        <begin position="117"/>
        <end position="149"/>
    </location>
</feature>
<dbReference type="CDD" id="cd03053">
    <property type="entry name" value="GST_N_Phi"/>
    <property type="match status" value="1"/>
</dbReference>
<dbReference type="EC" id="2.5.1.18" evidence="2"/>
<keyword evidence="10" id="KW-1185">Reference proteome</keyword>
<evidence type="ECO:0000256" key="4">
    <source>
        <dbReference type="ARBA" id="ARBA00047960"/>
    </source>
</evidence>
<dbReference type="Gene3D" id="3.40.30.10">
    <property type="entry name" value="Glutaredoxin"/>
    <property type="match status" value="1"/>
</dbReference>
<evidence type="ECO:0000313" key="9">
    <source>
        <dbReference type="EMBL" id="KAJ0214989.1"/>
    </source>
</evidence>
<dbReference type="PROSITE" id="PS50405">
    <property type="entry name" value="GST_CTER"/>
    <property type="match status" value="1"/>
</dbReference>
<dbReference type="InterPro" id="IPR004046">
    <property type="entry name" value="GST_C"/>
</dbReference>
<dbReference type="SFLD" id="SFLDG01154">
    <property type="entry name" value="Main.5:_Phi-like"/>
    <property type="match status" value="1"/>
</dbReference>
<dbReference type="Gene3D" id="1.20.1050.10">
    <property type="match status" value="1"/>
</dbReference>
<evidence type="ECO:0000256" key="2">
    <source>
        <dbReference type="ARBA" id="ARBA00012452"/>
    </source>
</evidence>
<dbReference type="SUPFAM" id="SSF52833">
    <property type="entry name" value="Thioredoxin-like"/>
    <property type="match status" value="1"/>
</dbReference>
<dbReference type="Pfam" id="PF02798">
    <property type="entry name" value="GST_N"/>
    <property type="match status" value="1"/>
</dbReference>
<dbReference type="PANTHER" id="PTHR43900">
    <property type="entry name" value="GLUTATHIONE S-TRANSFERASE RHO"/>
    <property type="match status" value="1"/>
</dbReference>
<evidence type="ECO:0000256" key="1">
    <source>
        <dbReference type="ARBA" id="ARBA00010128"/>
    </source>
</evidence>
<dbReference type="EMBL" id="NBSK02000003">
    <property type="protein sequence ID" value="KAJ0214989.1"/>
    <property type="molecule type" value="Genomic_DNA"/>
</dbReference>
<dbReference type="GO" id="GO:0005737">
    <property type="term" value="C:cytoplasm"/>
    <property type="evidence" value="ECO:0000318"/>
    <property type="project" value="GO_Central"/>
</dbReference>
<dbReference type="CDD" id="cd03187">
    <property type="entry name" value="GST_C_Phi"/>
    <property type="match status" value="1"/>
</dbReference>
<feature type="region of interest" description="Disordered" evidence="6">
    <location>
        <begin position="117"/>
        <end position="182"/>
    </location>
</feature>
<dbReference type="Proteomes" id="UP000235145">
    <property type="component" value="Unassembled WGS sequence"/>
</dbReference>
<feature type="domain" description="GST N-terminal" evidence="7">
    <location>
        <begin position="319"/>
        <end position="400"/>
    </location>
</feature>
<name>A0A9R1XJG0_LACSA</name>
<dbReference type="GO" id="GO:0006749">
    <property type="term" value="P:glutathione metabolic process"/>
    <property type="evidence" value="ECO:0000318"/>
    <property type="project" value="GO_Central"/>
</dbReference>
<sequence>MEQGSPPSLVLFNSHQSQEFQPHNDDYEDDEALSLCDLATSKHEVPKANHPEEQFSDDLEQDFDFGGAGNSLPENKMCSADELFFRGQILPLQHSVTLPSELTTEGRSFIRSISFSGSEPTSVVSSRSSSTRSNNSGTSGSGSTSGSEVTKIRNQFHSHPSPRPQIRTRNVHHSNPKTSSKWSFLQLGMMKPQEIGLEDLKNRSQRSHGSSRSISMNTKDQNQNNKKKKTQLALFGGCKCSSNAIENTVYSRIPMVKPTGLKEEETKSRISKESNVGRRLLLTNGKIHWLIVARVVENHSTTNHHSSSNIQKHVCWLTTPKHVYGPNRSACTQRVLACFLELDVDFERINVDLNSSEHKQSKFLLKQPFGQVPVVEDGDFRLFESRAIIRYYATKYADKNQKLYGTTFEEKALVDQWLEVEAHHFNDMVYTIVLQKLIIPEMGGKTDFTLVENCEKKLEKVFEVYDEQLSKHRYLVGDCFTLADLSHLPGIKYLMNEAELGHMVTQKKNVNSWWSDISNRLAWKKLMLLVE</sequence>
<dbReference type="InterPro" id="IPR034347">
    <property type="entry name" value="GST_Phi_C"/>
</dbReference>